<dbReference type="GO" id="GO:0030170">
    <property type="term" value="F:pyridoxal phosphate binding"/>
    <property type="evidence" value="ECO:0007669"/>
    <property type="project" value="InterPro"/>
</dbReference>
<accession>M0CWN9</accession>
<dbReference type="PATRIC" id="fig|797114.5.peg.1393"/>
<keyword evidence="3" id="KW-0808">Transferase</keyword>
<protein>
    <submittedName>
        <fullName evidence="5">O-acetylhomoserine/O-acetylserine sulfhydrylase</fullName>
    </submittedName>
</protein>
<evidence type="ECO:0000256" key="1">
    <source>
        <dbReference type="ARBA" id="ARBA00001933"/>
    </source>
</evidence>
<dbReference type="InterPro" id="IPR000277">
    <property type="entry name" value="Cys/Met-Metab_PyrdxlP-dep_enz"/>
</dbReference>
<keyword evidence="6" id="KW-1185">Reference proteome</keyword>
<dbReference type="CDD" id="cd00614">
    <property type="entry name" value="CGS_like"/>
    <property type="match status" value="1"/>
</dbReference>
<evidence type="ECO:0000256" key="4">
    <source>
        <dbReference type="ARBA" id="ARBA00022898"/>
    </source>
</evidence>
<sequence length="447" mass="47133">MTDPYAFGTRCVHAGQDVDPATGARAPPIYQTTSYVFDDADTAADRYALDDGGNVYSRFDNPTVSTLERRLAALENGTAAVATGSGMAALDAATSILARAGDNVVTASSIYGGTHSYLSNMGSRRGIETRFVDTLDPEAYAEAIDDRTAYVHYETIGNPSLVTPPMEAIAEVAHERGVPVFVDNTFGTPALCNPLDHGADIVWESTTKWIHGSGTTVGGVLVDGGSFPWTEYPEKFPELGAPNDAFDGVTFADRFGDQAFAMAARQRAVRSLGDGQKPFDAWATLQGTETLELRMERHCENAAAVADFLAAHDGVEWVTYPGLDSHETHDHASEYLEGGYGGMIAFGLTEGFEAGKRFCEETDLAQFLANIGDAKTLVIHPASTTHAQLTAEEQRASGVTPDLVRLSVGIEDAADVLADLDGAIERANAAAGDSAGSSDGTTNAGGS</sequence>
<evidence type="ECO:0000313" key="5">
    <source>
        <dbReference type="EMBL" id="ELZ27610.1"/>
    </source>
</evidence>
<dbReference type="FunFam" id="3.40.640.10:FF:000035">
    <property type="entry name" value="O-succinylhomoserine sulfhydrylase"/>
    <property type="match status" value="1"/>
</dbReference>
<dbReference type="GO" id="GO:0006535">
    <property type="term" value="P:cysteine biosynthetic process from serine"/>
    <property type="evidence" value="ECO:0007669"/>
    <property type="project" value="TreeGrafter"/>
</dbReference>
<comment type="cofactor">
    <cofactor evidence="1">
        <name>pyridoxal 5'-phosphate</name>
        <dbReference type="ChEBI" id="CHEBI:597326"/>
    </cofactor>
</comment>
<dbReference type="InterPro" id="IPR006235">
    <property type="entry name" value="OAc-hSer/O-AcSer_sulfhydrylase"/>
</dbReference>
<dbReference type="PANTHER" id="PTHR43797:SF2">
    <property type="entry name" value="HOMOCYSTEINE_CYSTEINE SYNTHASE"/>
    <property type="match status" value="1"/>
</dbReference>
<dbReference type="GO" id="GO:0004124">
    <property type="term" value="F:cysteine synthase activity"/>
    <property type="evidence" value="ECO:0007669"/>
    <property type="project" value="TreeGrafter"/>
</dbReference>
<evidence type="ECO:0000256" key="3">
    <source>
        <dbReference type="ARBA" id="ARBA00022679"/>
    </source>
</evidence>
<keyword evidence="4" id="KW-0663">Pyridoxal phosphate</keyword>
<reference evidence="5 6" key="1">
    <citation type="journal article" date="2014" name="PLoS Genet.">
        <title>Phylogenetically driven sequencing of extremely halophilic archaea reveals strategies for static and dynamic osmo-response.</title>
        <authorList>
            <person name="Becker E.A."/>
            <person name="Seitzer P.M."/>
            <person name="Tritt A."/>
            <person name="Larsen D."/>
            <person name="Krusor M."/>
            <person name="Yao A.I."/>
            <person name="Wu D."/>
            <person name="Madern D."/>
            <person name="Eisen J.A."/>
            <person name="Darling A.E."/>
            <person name="Facciotti M.T."/>
        </authorList>
    </citation>
    <scope>NUCLEOTIDE SEQUENCE [LARGE SCALE GENOMIC DNA]</scope>
    <source>
        <strain evidence="5 6">2-9-1</strain>
    </source>
</reference>
<dbReference type="InterPro" id="IPR015424">
    <property type="entry name" value="PyrdxlP-dep_Trfase"/>
</dbReference>
<name>M0CWN9_9EURY</name>
<comment type="similarity">
    <text evidence="2">Belongs to the trans-sulfuration enzymes family.</text>
</comment>
<dbReference type="GO" id="GO:0019346">
    <property type="term" value="P:transsulfuration"/>
    <property type="evidence" value="ECO:0007669"/>
    <property type="project" value="InterPro"/>
</dbReference>
<dbReference type="GO" id="GO:0005737">
    <property type="term" value="C:cytoplasm"/>
    <property type="evidence" value="ECO:0007669"/>
    <property type="project" value="TreeGrafter"/>
</dbReference>
<dbReference type="EMBL" id="AOIU01000013">
    <property type="protein sequence ID" value="ELZ27610.1"/>
    <property type="molecule type" value="Genomic_DNA"/>
</dbReference>
<dbReference type="InterPro" id="IPR015421">
    <property type="entry name" value="PyrdxlP-dep_Trfase_major"/>
</dbReference>
<dbReference type="Proteomes" id="UP000011626">
    <property type="component" value="Unassembled WGS sequence"/>
</dbReference>
<organism evidence="5 6">
    <name type="scientific">Halosimplex carlsbadense 2-9-1</name>
    <dbReference type="NCBI Taxonomy" id="797114"/>
    <lineage>
        <taxon>Archaea</taxon>
        <taxon>Methanobacteriati</taxon>
        <taxon>Methanobacteriota</taxon>
        <taxon>Stenosarchaea group</taxon>
        <taxon>Halobacteria</taxon>
        <taxon>Halobacteriales</taxon>
        <taxon>Haloarculaceae</taxon>
        <taxon>Halosimplex</taxon>
    </lineage>
</organism>
<dbReference type="AlphaFoldDB" id="M0CWN9"/>
<dbReference type="PANTHER" id="PTHR43797">
    <property type="entry name" value="HOMOCYSTEINE/CYSTEINE SYNTHASE"/>
    <property type="match status" value="1"/>
</dbReference>
<dbReference type="Gene3D" id="3.90.1150.10">
    <property type="entry name" value="Aspartate Aminotransferase, domain 1"/>
    <property type="match status" value="1"/>
</dbReference>
<comment type="caution">
    <text evidence="5">The sequence shown here is derived from an EMBL/GenBank/DDBJ whole genome shotgun (WGS) entry which is preliminary data.</text>
</comment>
<dbReference type="GO" id="GO:0071269">
    <property type="term" value="P:L-homocysteine biosynthetic process"/>
    <property type="evidence" value="ECO:0007669"/>
    <property type="project" value="TreeGrafter"/>
</dbReference>
<dbReference type="OrthoDB" id="43458at2157"/>
<evidence type="ECO:0000313" key="6">
    <source>
        <dbReference type="Proteomes" id="UP000011626"/>
    </source>
</evidence>
<dbReference type="STRING" id="797114.C475_06810"/>
<dbReference type="NCBIfam" id="TIGR01326">
    <property type="entry name" value="OAH_OAS_sulfhy"/>
    <property type="match status" value="1"/>
</dbReference>
<dbReference type="Gene3D" id="3.40.640.10">
    <property type="entry name" value="Type I PLP-dependent aspartate aminotransferase-like (Major domain)"/>
    <property type="match status" value="1"/>
</dbReference>
<dbReference type="SUPFAM" id="SSF53383">
    <property type="entry name" value="PLP-dependent transferases"/>
    <property type="match status" value="1"/>
</dbReference>
<dbReference type="GO" id="GO:0003961">
    <property type="term" value="F:O-acetylhomoserine aminocarboxypropyltransferase activity"/>
    <property type="evidence" value="ECO:0007669"/>
    <property type="project" value="TreeGrafter"/>
</dbReference>
<proteinExistence type="inferred from homology"/>
<dbReference type="eggNOG" id="arCOG00061">
    <property type="taxonomic scope" value="Archaea"/>
</dbReference>
<dbReference type="RefSeq" id="WP_006883034.1">
    <property type="nucleotide sequence ID" value="NZ_AOIU01000013.1"/>
</dbReference>
<dbReference type="PIRSF" id="PIRSF001434">
    <property type="entry name" value="CGS"/>
    <property type="match status" value="1"/>
</dbReference>
<gene>
    <name evidence="5" type="ORF">C475_06810</name>
</gene>
<dbReference type="Pfam" id="PF01053">
    <property type="entry name" value="Cys_Met_Meta_PP"/>
    <property type="match status" value="1"/>
</dbReference>
<dbReference type="InterPro" id="IPR015422">
    <property type="entry name" value="PyrdxlP-dep_Trfase_small"/>
</dbReference>
<evidence type="ECO:0000256" key="2">
    <source>
        <dbReference type="ARBA" id="ARBA00009077"/>
    </source>
</evidence>